<dbReference type="GO" id="GO:0030288">
    <property type="term" value="C:outer membrane-bounded periplasmic space"/>
    <property type="evidence" value="ECO:0007669"/>
    <property type="project" value="TreeGrafter"/>
</dbReference>
<dbReference type="InterPro" id="IPR010664">
    <property type="entry name" value="LipoPS_assembly_LptC-rel"/>
</dbReference>
<dbReference type="InterPro" id="IPR052363">
    <property type="entry name" value="LPS_export_LptC"/>
</dbReference>
<evidence type="ECO:0000256" key="3">
    <source>
        <dbReference type="ARBA" id="ARBA00022692"/>
    </source>
</evidence>
<feature type="non-terminal residue" evidence="6">
    <location>
        <position position="1"/>
    </location>
</feature>
<sequence length="168" mass="18808">SIAGIVFFFLILQKNQGSYLPQQKSHELPLIKASGVKFVGWDDRGRVSWVLSAEEAVEFERYTVLKKVKVKLFEKGDPVSEGVAGEVRIENSNLLLKDKICIISFKEKAELRTSELIWSGSEKRLYTEKQVTVKKGGFIIKGKGLIGKPDLSLVIIKNQVTTYFEGGS</sequence>
<accession>A0A7V0MZN4</accession>
<keyword evidence="3" id="KW-0812">Transmembrane</keyword>
<dbReference type="Proteomes" id="UP000885660">
    <property type="component" value="Unassembled WGS sequence"/>
</dbReference>
<dbReference type="PANTHER" id="PTHR37481">
    <property type="entry name" value="LIPOPOLYSACCHARIDE EXPORT SYSTEM PROTEIN LPTC"/>
    <property type="match status" value="1"/>
</dbReference>
<evidence type="ECO:0000313" key="6">
    <source>
        <dbReference type="EMBL" id="HDN84999.1"/>
    </source>
</evidence>
<dbReference type="GO" id="GO:0015221">
    <property type="term" value="F:lipopolysaccharide transmembrane transporter activity"/>
    <property type="evidence" value="ECO:0007669"/>
    <property type="project" value="InterPro"/>
</dbReference>
<dbReference type="GO" id="GO:0017089">
    <property type="term" value="F:glycolipid transfer activity"/>
    <property type="evidence" value="ECO:0007669"/>
    <property type="project" value="TreeGrafter"/>
</dbReference>
<organism evidence="6">
    <name type="scientific">Aerophobetes bacterium</name>
    <dbReference type="NCBI Taxonomy" id="2030807"/>
    <lineage>
        <taxon>Bacteria</taxon>
        <taxon>Candidatus Aerophobota</taxon>
    </lineage>
</organism>
<comment type="caution">
    <text evidence="6">The sequence shown here is derived from an EMBL/GenBank/DDBJ whole genome shotgun (WGS) entry which is preliminary data.</text>
</comment>
<keyword evidence="4" id="KW-1133">Transmembrane helix</keyword>
<dbReference type="NCBIfam" id="TIGR04409">
    <property type="entry name" value="LptC_YrbK"/>
    <property type="match status" value="1"/>
</dbReference>
<dbReference type="Gene3D" id="2.60.450.10">
    <property type="entry name" value="Lipopolysaccharide (LPS) transport protein A like domain"/>
    <property type="match status" value="1"/>
</dbReference>
<keyword evidence="2" id="KW-0997">Cell inner membrane</keyword>
<dbReference type="AlphaFoldDB" id="A0A7V0MZN4"/>
<evidence type="ECO:0000256" key="4">
    <source>
        <dbReference type="ARBA" id="ARBA00022989"/>
    </source>
</evidence>
<dbReference type="GO" id="GO:0005886">
    <property type="term" value="C:plasma membrane"/>
    <property type="evidence" value="ECO:0007669"/>
    <property type="project" value="InterPro"/>
</dbReference>
<evidence type="ECO:0000256" key="2">
    <source>
        <dbReference type="ARBA" id="ARBA00022519"/>
    </source>
</evidence>
<dbReference type="InterPro" id="IPR026265">
    <property type="entry name" value="LptC"/>
</dbReference>
<keyword evidence="5" id="KW-0472">Membrane</keyword>
<evidence type="ECO:0000256" key="5">
    <source>
        <dbReference type="ARBA" id="ARBA00023136"/>
    </source>
</evidence>
<protein>
    <submittedName>
        <fullName evidence="6">LPS export ABC transporter periplasmic protein LptC</fullName>
    </submittedName>
</protein>
<keyword evidence="1" id="KW-1003">Cell membrane</keyword>
<dbReference type="Pfam" id="PF06835">
    <property type="entry name" value="LptC"/>
    <property type="match status" value="1"/>
</dbReference>
<reference evidence="6" key="1">
    <citation type="journal article" date="2020" name="mSystems">
        <title>Genome- and Community-Level Interaction Insights into Carbon Utilization and Element Cycling Functions of Hydrothermarchaeota in Hydrothermal Sediment.</title>
        <authorList>
            <person name="Zhou Z."/>
            <person name="Liu Y."/>
            <person name="Xu W."/>
            <person name="Pan J."/>
            <person name="Luo Z.H."/>
            <person name="Li M."/>
        </authorList>
    </citation>
    <scope>NUCLEOTIDE SEQUENCE [LARGE SCALE GENOMIC DNA]</scope>
    <source>
        <strain evidence="6">HyVt-219</strain>
    </source>
</reference>
<dbReference type="EMBL" id="DRBC01000272">
    <property type="protein sequence ID" value="HDN84999.1"/>
    <property type="molecule type" value="Genomic_DNA"/>
</dbReference>
<dbReference type="PANTHER" id="PTHR37481:SF1">
    <property type="entry name" value="LIPOPOLYSACCHARIDE EXPORT SYSTEM PROTEIN LPTC"/>
    <property type="match status" value="1"/>
</dbReference>
<proteinExistence type="predicted"/>
<name>A0A7V0MZN4_UNCAE</name>
<gene>
    <name evidence="6" type="primary">lptC</name>
    <name evidence="6" type="ORF">ENG47_04500</name>
</gene>
<evidence type="ECO:0000256" key="1">
    <source>
        <dbReference type="ARBA" id="ARBA00022475"/>
    </source>
</evidence>